<feature type="region of interest" description="Disordered" evidence="10">
    <location>
        <begin position="284"/>
        <end position="325"/>
    </location>
</feature>
<feature type="compositionally biased region" description="Polar residues" evidence="10">
    <location>
        <begin position="286"/>
        <end position="298"/>
    </location>
</feature>
<keyword evidence="5" id="KW-0863">Zinc-finger</keyword>
<feature type="region of interest" description="Disordered" evidence="10">
    <location>
        <begin position="126"/>
        <end position="160"/>
    </location>
</feature>
<dbReference type="InterPro" id="IPR013083">
    <property type="entry name" value="Znf_RING/FYVE/PHD"/>
</dbReference>
<protein>
    <recommendedName>
        <fullName evidence="12">RING-CH-type domain-containing protein</fullName>
    </recommendedName>
</protein>
<feature type="domain" description="RING-CH-type" evidence="12">
    <location>
        <begin position="368"/>
        <end position="428"/>
    </location>
</feature>
<dbReference type="GO" id="GO:0004842">
    <property type="term" value="F:ubiquitin-protein transferase activity"/>
    <property type="evidence" value="ECO:0007669"/>
    <property type="project" value="TreeGrafter"/>
</dbReference>
<dbReference type="SUPFAM" id="SSF57850">
    <property type="entry name" value="RING/U-box"/>
    <property type="match status" value="1"/>
</dbReference>
<feature type="transmembrane region" description="Helical" evidence="11">
    <location>
        <begin position="532"/>
        <end position="556"/>
    </location>
</feature>
<organism evidence="13 14">
    <name type="scientific">Halocaridina rubra</name>
    <name type="common">Hawaiian red shrimp</name>
    <dbReference type="NCBI Taxonomy" id="373956"/>
    <lineage>
        <taxon>Eukaryota</taxon>
        <taxon>Metazoa</taxon>
        <taxon>Ecdysozoa</taxon>
        <taxon>Arthropoda</taxon>
        <taxon>Crustacea</taxon>
        <taxon>Multicrustacea</taxon>
        <taxon>Malacostraca</taxon>
        <taxon>Eumalacostraca</taxon>
        <taxon>Eucarida</taxon>
        <taxon>Decapoda</taxon>
        <taxon>Pleocyemata</taxon>
        <taxon>Caridea</taxon>
        <taxon>Atyoidea</taxon>
        <taxon>Atyidae</taxon>
        <taxon>Halocaridina</taxon>
    </lineage>
</organism>
<dbReference type="AlphaFoldDB" id="A0AAN9A874"/>
<keyword evidence="6" id="KW-0833">Ubl conjugation pathway</keyword>
<evidence type="ECO:0000256" key="2">
    <source>
        <dbReference type="ARBA" id="ARBA00022679"/>
    </source>
</evidence>
<dbReference type="Proteomes" id="UP001381693">
    <property type="component" value="Unassembled WGS sequence"/>
</dbReference>
<evidence type="ECO:0000256" key="11">
    <source>
        <dbReference type="SAM" id="Phobius"/>
    </source>
</evidence>
<evidence type="ECO:0000313" key="13">
    <source>
        <dbReference type="EMBL" id="KAK7084531.1"/>
    </source>
</evidence>
<accession>A0AAN9A874</accession>
<feature type="transmembrane region" description="Helical" evidence="11">
    <location>
        <begin position="449"/>
        <end position="474"/>
    </location>
</feature>
<evidence type="ECO:0000259" key="12">
    <source>
        <dbReference type="PROSITE" id="PS51292"/>
    </source>
</evidence>
<keyword evidence="4" id="KW-0479">Metal-binding</keyword>
<comment type="subcellular location">
    <subcellularLocation>
        <location evidence="1">Membrane</location>
        <topology evidence="1">Multi-pass membrane protein</topology>
    </subcellularLocation>
</comment>
<gene>
    <name evidence="13" type="ORF">SK128_014665</name>
</gene>
<name>A0AAN9A874_HALRR</name>
<evidence type="ECO:0000256" key="3">
    <source>
        <dbReference type="ARBA" id="ARBA00022692"/>
    </source>
</evidence>
<dbReference type="InterPro" id="IPR011016">
    <property type="entry name" value="Znf_RING-CH"/>
</dbReference>
<dbReference type="GO" id="GO:0008270">
    <property type="term" value="F:zinc ion binding"/>
    <property type="evidence" value="ECO:0007669"/>
    <property type="project" value="UniProtKB-KW"/>
</dbReference>
<evidence type="ECO:0000256" key="7">
    <source>
        <dbReference type="ARBA" id="ARBA00022833"/>
    </source>
</evidence>
<evidence type="ECO:0000313" key="14">
    <source>
        <dbReference type="Proteomes" id="UP001381693"/>
    </source>
</evidence>
<dbReference type="PROSITE" id="PS51292">
    <property type="entry name" value="ZF_RING_CH"/>
    <property type="match status" value="1"/>
</dbReference>
<keyword evidence="7" id="KW-0862">Zinc</keyword>
<dbReference type="PANTHER" id="PTHR46065">
    <property type="entry name" value="E3 UBIQUITIN-PROTEIN LIGASE MARCH 2/3 FAMILY MEMBER"/>
    <property type="match status" value="1"/>
</dbReference>
<dbReference type="Gene3D" id="3.30.40.10">
    <property type="entry name" value="Zinc/RING finger domain, C3HC4 (zinc finger)"/>
    <property type="match status" value="1"/>
</dbReference>
<keyword evidence="8 11" id="KW-1133">Transmembrane helix</keyword>
<evidence type="ECO:0000256" key="10">
    <source>
        <dbReference type="SAM" id="MobiDB-lite"/>
    </source>
</evidence>
<dbReference type="GO" id="GO:0016020">
    <property type="term" value="C:membrane"/>
    <property type="evidence" value="ECO:0007669"/>
    <property type="project" value="UniProtKB-SubCell"/>
</dbReference>
<evidence type="ECO:0000256" key="8">
    <source>
        <dbReference type="ARBA" id="ARBA00022989"/>
    </source>
</evidence>
<evidence type="ECO:0000256" key="5">
    <source>
        <dbReference type="ARBA" id="ARBA00022771"/>
    </source>
</evidence>
<evidence type="ECO:0000256" key="9">
    <source>
        <dbReference type="ARBA" id="ARBA00023136"/>
    </source>
</evidence>
<proteinExistence type="predicted"/>
<evidence type="ECO:0000256" key="1">
    <source>
        <dbReference type="ARBA" id="ARBA00004141"/>
    </source>
</evidence>
<dbReference type="EMBL" id="JAXCGZ010002058">
    <property type="protein sequence ID" value="KAK7084531.1"/>
    <property type="molecule type" value="Genomic_DNA"/>
</dbReference>
<sequence>MLSQTPSPLNPNSIVDDNGKTSVVAFSDNLKNIEEISLTLEAPSDIDISTQSPKAIADKLISKPVIINQNISTESSDGVEAPSIPANSTSLAQANNDSDVTHIIHVLRPATESSVLNPTSGVTKFIIPSTSPQTNQVSPTQKPEVTQKSPTDIGSTSESDFIPITQSLSPFSSSREPHKAVSIPTLTPSIFSGKATKIAIAKSAGIGIASVNPSSTSALKVQENSTRNSSVNARDVSSNRLLSCQTTLKGEDCLCDCCHPQDTFAYGVRKRSFQSFLHPVEHTEDNTSMVKNTESGVSPPQLDLTGENQMDTTNSNNNESSVSTRTAHIDGPVRNVAVAPAVTLTLESPPRCVSPSLLNFSVSPATTCQSSIGPMCRICHEGDSVEELISPCNCTGSLALVHKTCLERWLNMTNGSKCELCCHTLSISRTPRPFWQTVMCENGEARRHIIVDFLCFLSLTPFAVVCIYFCISAAEFYTKHSSYHASKAPSINKTERWKVALARSLGMNAENGTTNSDLSSAEKRDEIVSWDIIGVVMLAFLLSTIYISWLVATIIFHVKSYQRWRNVNQHLVLVNSQPPISIERHRRTSCFSLISQPYEQIEETAPHTYSVSIIGSPVDLSFFAATRDLDRDTEDSALSNSGSVENTPGIYGNNFNSRDRWPIENTPAVSEKYLSLSNLDTPYRIVLDHQTLEEVNDYNVFDCISLYDPVTPRPELENNYSSTDLSLPRYNANYYRARSVSAENYGYSLSRPLSPCIPRHDVSI</sequence>
<reference evidence="13 14" key="1">
    <citation type="submission" date="2023-11" db="EMBL/GenBank/DDBJ databases">
        <title>Halocaridina rubra genome assembly.</title>
        <authorList>
            <person name="Smith C."/>
        </authorList>
    </citation>
    <scope>NUCLEOTIDE SEQUENCE [LARGE SCALE GENOMIC DNA]</scope>
    <source>
        <strain evidence="13">EP-1</strain>
        <tissue evidence="13">Whole</tissue>
    </source>
</reference>
<dbReference type="SMART" id="SM00744">
    <property type="entry name" value="RINGv"/>
    <property type="match status" value="1"/>
</dbReference>
<feature type="compositionally biased region" description="Low complexity" evidence="10">
    <location>
        <begin position="312"/>
        <end position="325"/>
    </location>
</feature>
<dbReference type="PANTHER" id="PTHR46065:SF3">
    <property type="entry name" value="FI20425P1"/>
    <property type="match status" value="1"/>
</dbReference>
<keyword evidence="14" id="KW-1185">Reference proteome</keyword>
<dbReference type="GO" id="GO:0016567">
    <property type="term" value="P:protein ubiquitination"/>
    <property type="evidence" value="ECO:0007669"/>
    <property type="project" value="TreeGrafter"/>
</dbReference>
<keyword evidence="2" id="KW-0808">Transferase</keyword>
<comment type="caution">
    <text evidence="13">The sequence shown here is derived from an EMBL/GenBank/DDBJ whole genome shotgun (WGS) entry which is preliminary data.</text>
</comment>
<keyword evidence="3 11" id="KW-0812">Transmembrane</keyword>
<evidence type="ECO:0000256" key="6">
    <source>
        <dbReference type="ARBA" id="ARBA00022786"/>
    </source>
</evidence>
<dbReference type="Pfam" id="PF12906">
    <property type="entry name" value="RINGv"/>
    <property type="match status" value="1"/>
</dbReference>
<keyword evidence="9 11" id="KW-0472">Membrane</keyword>
<evidence type="ECO:0000256" key="4">
    <source>
        <dbReference type="ARBA" id="ARBA00022723"/>
    </source>
</evidence>